<dbReference type="CDD" id="cd09279">
    <property type="entry name" value="RNase_HI_like"/>
    <property type="match status" value="1"/>
</dbReference>
<dbReference type="InterPro" id="IPR036397">
    <property type="entry name" value="RNaseH_sf"/>
</dbReference>
<proteinExistence type="predicted"/>
<dbReference type="InterPro" id="IPR012337">
    <property type="entry name" value="RNaseH-like_sf"/>
</dbReference>
<name>A0A6C0KIA0_9ZZZZ</name>
<reference evidence="2" key="1">
    <citation type="journal article" date="2020" name="Nature">
        <title>Giant virus diversity and host interactions through global metagenomics.</title>
        <authorList>
            <person name="Schulz F."/>
            <person name="Roux S."/>
            <person name="Paez-Espino D."/>
            <person name="Jungbluth S."/>
            <person name="Walsh D.A."/>
            <person name="Denef V.J."/>
            <person name="McMahon K.D."/>
            <person name="Konstantinidis K.T."/>
            <person name="Eloe-Fadrosh E.A."/>
            <person name="Kyrpides N.C."/>
            <person name="Woyke T."/>
        </authorList>
    </citation>
    <scope>NUCLEOTIDE SEQUENCE</scope>
    <source>
        <strain evidence="2">GVMAG-S-3300012000-57</strain>
    </source>
</reference>
<dbReference type="PROSITE" id="PS50879">
    <property type="entry name" value="RNASE_H_1"/>
    <property type="match status" value="1"/>
</dbReference>
<feature type="domain" description="RNase H type-1" evidence="1">
    <location>
        <begin position="28"/>
        <end position="163"/>
    </location>
</feature>
<organism evidence="2">
    <name type="scientific">viral metagenome</name>
    <dbReference type="NCBI Taxonomy" id="1070528"/>
    <lineage>
        <taxon>unclassified sequences</taxon>
        <taxon>metagenomes</taxon>
        <taxon>organismal metagenomes</taxon>
    </lineage>
</organism>
<sequence>MKQTGLGRFFSGTVSAKIAPSDIPKITNESAHRLYFDGCSKGNPGAAGAGAVLYEVCKNNVTEIWANSCFVGSSSTNNEAEYSGLILGMKQAIRKGICDIDIYGDSQLVIKQMRGEYAVKSIGLSQLYAQAKELEKGFNKVRYIHVYRHLNTRADELSNLGLLRKN</sequence>
<dbReference type="GO" id="GO:0003676">
    <property type="term" value="F:nucleic acid binding"/>
    <property type="evidence" value="ECO:0007669"/>
    <property type="project" value="InterPro"/>
</dbReference>
<dbReference type="Pfam" id="PF13456">
    <property type="entry name" value="RVT_3"/>
    <property type="match status" value="1"/>
</dbReference>
<evidence type="ECO:0000313" key="2">
    <source>
        <dbReference type="EMBL" id="QHU17359.1"/>
    </source>
</evidence>
<dbReference type="GO" id="GO:0004523">
    <property type="term" value="F:RNA-DNA hybrid ribonuclease activity"/>
    <property type="evidence" value="ECO:0007669"/>
    <property type="project" value="InterPro"/>
</dbReference>
<evidence type="ECO:0000259" key="1">
    <source>
        <dbReference type="PROSITE" id="PS50879"/>
    </source>
</evidence>
<dbReference type="PANTHER" id="PTHR46387">
    <property type="entry name" value="POLYNUCLEOTIDYL TRANSFERASE, RIBONUCLEASE H-LIKE SUPERFAMILY PROTEIN"/>
    <property type="match status" value="1"/>
</dbReference>
<protein>
    <recommendedName>
        <fullName evidence="1">RNase H type-1 domain-containing protein</fullName>
    </recommendedName>
</protein>
<dbReference type="PANTHER" id="PTHR46387:SF2">
    <property type="entry name" value="RIBONUCLEASE HI"/>
    <property type="match status" value="1"/>
</dbReference>
<accession>A0A6C0KIA0</accession>
<dbReference type="EMBL" id="MN740902">
    <property type="protein sequence ID" value="QHU17359.1"/>
    <property type="molecule type" value="Genomic_DNA"/>
</dbReference>
<dbReference type="InterPro" id="IPR002156">
    <property type="entry name" value="RNaseH_domain"/>
</dbReference>
<dbReference type="Gene3D" id="3.30.420.10">
    <property type="entry name" value="Ribonuclease H-like superfamily/Ribonuclease H"/>
    <property type="match status" value="1"/>
</dbReference>
<dbReference type="SUPFAM" id="SSF53098">
    <property type="entry name" value="Ribonuclease H-like"/>
    <property type="match status" value="1"/>
</dbReference>
<dbReference type="AlphaFoldDB" id="A0A6C0KIA0"/>